<organism evidence="1 2">
    <name type="scientific">Ktedonospora formicarum</name>
    <dbReference type="NCBI Taxonomy" id="2778364"/>
    <lineage>
        <taxon>Bacteria</taxon>
        <taxon>Bacillati</taxon>
        <taxon>Chloroflexota</taxon>
        <taxon>Ktedonobacteria</taxon>
        <taxon>Ktedonobacterales</taxon>
        <taxon>Ktedonobacteraceae</taxon>
        <taxon>Ktedonospora</taxon>
    </lineage>
</organism>
<evidence type="ECO:0000313" key="1">
    <source>
        <dbReference type="EMBL" id="GHO48478.1"/>
    </source>
</evidence>
<comment type="caution">
    <text evidence="1">The sequence shown here is derived from an EMBL/GenBank/DDBJ whole genome shotgun (WGS) entry which is preliminary data.</text>
</comment>
<accession>A0A8J3MWA9</accession>
<keyword evidence="2" id="KW-1185">Reference proteome</keyword>
<dbReference type="EMBL" id="BNJF01000004">
    <property type="protein sequence ID" value="GHO48478.1"/>
    <property type="molecule type" value="Genomic_DNA"/>
</dbReference>
<protein>
    <submittedName>
        <fullName evidence="1">Uncharacterized protein</fullName>
    </submittedName>
</protein>
<evidence type="ECO:0000313" key="2">
    <source>
        <dbReference type="Proteomes" id="UP000612362"/>
    </source>
</evidence>
<name>A0A8J3MWA9_9CHLR</name>
<sequence>MGSCLSMLMIFGRGNASNSCETIDNVVLRRSTEIANCCGGVHHVLRPGGKPMASLPSISQMSDSSRSGIGYMRRCPVMEAFQHSPGGSALNVWVRS</sequence>
<dbReference type="AlphaFoldDB" id="A0A8J3MWA9"/>
<proteinExistence type="predicted"/>
<dbReference type="Proteomes" id="UP000612362">
    <property type="component" value="Unassembled WGS sequence"/>
</dbReference>
<reference evidence="1" key="1">
    <citation type="submission" date="2020-10" db="EMBL/GenBank/DDBJ databases">
        <title>Taxonomic study of unclassified bacteria belonging to the class Ktedonobacteria.</title>
        <authorList>
            <person name="Yabe S."/>
            <person name="Wang C.M."/>
            <person name="Zheng Y."/>
            <person name="Sakai Y."/>
            <person name="Cavaletti L."/>
            <person name="Monciardini P."/>
            <person name="Donadio S."/>
        </authorList>
    </citation>
    <scope>NUCLEOTIDE SEQUENCE</scope>
    <source>
        <strain evidence="1">SOSP1-1</strain>
    </source>
</reference>
<gene>
    <name evidence="1" type="ORF">KSX_66410</name>
</gene>